<keyword evidence="2" id="KW-1185">Reference proteome</keyword>
<dbReference type="Proteomes" id="UP000031838">
    <property type="component" value="Chromosome 2"/>
</dbReference>
<evidence type="ECO:0000313" key="1">
    <source>
        <dbReference type="EMBL" id="AJK49478.1"/>
    </source>
</evidence>
<protein>
    <submittedName>
        <fullName evidence="1">Uncharacterized protein</fullName>
    </submittedName>
</protein>
<dbReference type="RefSeq" id="WP_042627919.1">
    <property type="nucleotide sequence ID" value="NZ_CP002581.1"/>
</dbReference>
<sequence length="376" mass="42348">MQPKRDKATQQFLDNHVEFLKQHTMTADFAKALRDNYEIKTNPNLQRQLLPDKIEALRKKGSTQTTEPVSEQEQRKNISVEAGRVLANSGLKTHFFDVMPDADRENVYNLTPDVQAYRRKYLDKAKQYKDIDNLSAKRKNKLKALGEIFDSFAMMHVPDDPQQAESTSMQSGYFPYKTELDSNAKGVGVTELYSKTKNASGRWVFTGQMNGCAIAVENIMDQRMASADNVNRDAKAHHFPSPASNFERLKNWGERGKLSSWFGVNGYSSEVQGDAYDGFNALLVKGADVHVVSQKQVRDMRTQTTKATGEVDVFKAGRARLVPEDGFLRSQPETADVFGMTREEHHMPAPVRPAPVKESSLATRIFSTLFGKGEKK</sequence>
<dbReference type="AlphaFoldDB" id="A0A0B6S1F1"/>
<dbReference type="HOGENOM" id="CLU_735039_0_0_4"/>
<reference evidence="1 2" key="2">
    <citation type="journal article" date="2016" name="Appl. Microbiol. Biotechnol.">
        <title>Mutations improving production and secretion of extracellular lipase by Burkholderia glumae PG1.</title>
        <authorList>
            <person name="Knapp A."/>
            <person name="Voget S."/>
            <person name="Gao R."/>
            <person name="Zaburannyi N."/>
            <person name="Krysciak D."/>
            <person name="Breuer M."/>
            <person name="Hauer B."/>
            <person name="Streit W.R."/>
            <person name="Muller R."/>
            <person name="Daniel R."/>
            <person name="Jaeger K.E."/>
        </authorList>
    </citation>
    <scope>NUCLEOTIDE SEQUENCE [LARGE SCALE GENOMIC DNA]</scope>
    <source>
        <strain evidence="1 2">PG1</strain>
    </source>
</reference>
<gene>
    <name evidence="1" type="ORF">BGL_2c14110</name>
</gene>
<name>A0A0B6S1F1_BURPL</name>
<proteinExistence type="predicted"/>
<accession>A0A0B6S1F1</accession>
<evidence type="ECO:0000313" key="2">
    <source>
        <dbReference type="Proteomes" id="UP000031838"/>
    </source>
</evidence>
<dbReference type="KEGG" id="bgp:BGL_2c14110"/>
<organism evidence="1 2">
    <name type="scientific">Burkholderia plantarii</name>
    <dbReference type="NCBI Taxonomy" id="41899"/>
    <lineage>
        <taxon>Bacteria</taxon>
        <taxon>Pseudomonadati</taxon>
        <taxon>Pseudomonadota</taxon>
        <taxon>Betaproteobacteria</taxon>
        <taxon>Burkholderiales</taxon>
        <taxon>Burkholderiaceae</taxon>
        <taxon>Burkholderia</taxon>
    </lineage>
</organism>
<reference evidence="2" key="1">
    <citation type="submission" date="2011-03" db="EMBL/GenBank/DDBJ databases">
        <authorList>
            <person name="Voget S."/>
            <person name="Streit W.R."/>
            <person name="Jaeger K.E."/>
            <person name="Daniel R."/>
        </authorList>
    </citation>
    <scope>NUCLEOTIDE SEQUENCE [LARGE SCALE GENOMIC DNA]</scope>
    <source>
        <strain evidence="2">PG1</strain>
    </source>
</reference>
<dbReference type="EMBL" id="CP002581">
    <property type="protein sequence ID" value="AJK49478.1"/>
    <property type="molecule type" value="Genomic_DNA"/>
</dbReference>